<dbReference type="InterPro" id="IPR019533">
    <property type="entry name" value="Peptidase_S26"/>
</dbReference>
<sequence length="187" mass="21585">MKKRKKSEAFEWIKALAIAVIIALLIRGFVFTNYIVEGQSMMPTLQDGNRLIVNKLDYEISKPHRFDVVIFHATKNEDYVKRVIGLPGDKIAYKNDTLYVNDKPVKEPYLDKYKSELITGNLTQDFTLQGLTGHTRVPEGKVFVLGDNRRDSVDSRVFGFVDEDQIVGKVNLRYWPLSEMQTNFKHN</sequence>
<evidence type="ECO:0000256" key="6">
    <source>
        <dbReference type="ARBA" id="ARBA00022801"/>
    </source>
</evidence>
<evidence type="ECO:0000256" key="8">
    <source>
        <dbReference type="RuleBase" id="RU362042"/>
    </source>
</evidence>
<dbReference type="PRINTS" id="PR00727">
    <property type="entry name" value="LEADERPTASE"/>
</dbReference>
<organism evidence="10 11">
    <name type="scientific">Scopulibacillus daqui</name>
    <dbReference type="NCBI Taxonomy" id="1469162"/>
    <lineage>
        <taxon>Bacteria</taxon>
        <taxon>Bacillati</taxon>
        <taxon>Bacillota</taxon>
        <taxon>Bacilli</taxon>
        <taxon>Bacillales</taxon>
        <taxon>Sporolactobacillaceae</taxon>
        <taxon>Scopulibacillus</taxon>
    </lineage>
</organism>
<evidence type="ECO:0000256" key="1">
    <source>
        <dbReference type="ARBA" id="ARBA00000677"/>
    </source>
</evidence>
<dbReference type="InterPro" id="IPR000223">
    <property type="entry name" value="Pept_S26A_signal_pept_1"/>
</dbReference>
<comment type="catalytic activity">
    <reaction evidence="1 7">
        <text>Cleavage of hydrophobic, N-terminal signal or leader sequences from secreted and periplasmic proteins.</text>
        <dbReference type="EC" id="3.4.21.89"/>
    </reaction>
</comment>
<evidence type="ECO:0000313" key="10">
    <source>
        <dbReference type="EMBL" id="MBM7646842.1"/>
    </source>
</evidence>
<keyword evidence="7" id="KW-0812">Transmembrane</keyword>
<gene>
    <name evidence="10" type="ORF">JOD45_003076</name>
</gene>
<keyword evidence="11" id="KW-1185">Reference proteome</keyword>
<keyword evidence="7" id="KW-0472">Membrane</keyword>
<evidence type="ECO:0000256" key="7">
    <source>
        <dbReference type="RuleBase" id="RU003993"/>
    </source>
</evidence>
<evidence type="ECO:0000256" key="5">
    <source>
        <dbReference type="ARBA" id="ARBA00022670"/>
    </source>
</evidence>
<proteinExistence type="inferred from homology"/>
<dbReference type="SUPFAM" id="SSF51306">
    <property type="entry name" value="LexA/Signal peptidase"/>
    <property type="match status" value="1"/>
</dbReference>
<comment type="caution">
    <text evidence="10">The sequence shown here is derived from an EMBL/GenBank/DDBJ whole genome shotgun (WGS) entry which is preliminary data.</text>
</comment>
<evidence type="ECO:0000256" key="3">
    <source>
        <dbReference type="ARBA" id="ARBA00009370"/>
    </source>
</evidence>
<evidence type="ECO:0000256" key="4">
    <source>
        <dbReference type="ARBA" id="ARBA00013208"/>
    </source>
</evidence>
<evidence type="ECO:0000256" key="2">
    <source>
        <dbReference type="ARBA" id="ARBA00004401"/>
    </source>
</evidence>
<dbReference type="InterPro" id="IPR019756">
    <property type="entry name" value="Pept_S26A_signal_pept_1_Ser-AS"/>
</dbReference>
<dbReference type="RefSeq" id="WP_205004718.1">
    <property type="nucleotide sequence ID" value="NZ_JAFBER010000031.1"/>
</dbReference>
<feature type="domain" description="Peptidase S26" evidence="9">
    <location>
        <begin position="10"/>
        <end position="175"/>
    </location>
</feature>
<evidence type="ECO:0000259" key="9">
    <source>
        <dbReference type="Pfam" id="PF10502"/>
    </source>
</evidence>
<dbReference type="InterPro" id="IPR036286">
    <property type="entry name" value="LexA/Signal_pep-like_sf"/>
</dbReference>
<dbReference type="InterPro" id="IPR019758">
    <property type="entry name" value="Pept_S26A_signal_pept_1_CS"/>
</dbReference>
<dbReference type="PROSITE" id="PS00501">
    <property type="entry name" value="SPASE_I_1"/>
    <property type="match status" value="1"/>
</dbReference>
<evidence type="ECO:0000313" key="11">
    <source>
        <dbReference type="Proteomes" id="UP000808914"/>
    </source>
</evidence>
<keyword evidence="5 7" id="KW-0645">Protease</keyword>
<dbReference type="NCBIfam" id="TIGR02227">
    <property type="entry name" value="sigpep_I_bact"/>
    <property type="match status" value="1"/>
</dbReference>
<comment type="similarity">
    <text evidence="3 8">Belongs to the peptidase S26 family.</text>
</comment>
<dbReference type="Pfam" id="PF10502">
    <property type="entry name" value="Peptidase_S26"/>
    <property type="match status" value="1"/>
</dbReference>
<name>A0ABS2Q3G7_9BACL</name>
<accession>A0ABS2Q3G7</accession>
<dbReference type="GO" id="GO:0009003">
    <property type="term" value="F:signal peptidase activity"/>
    <property type="evidence" value="ECO:0007669"/>
    <property type="project" value="UniProtKB-EC"/>
</dbReference>
<dbReference type="InterPro" id="IPR019757">
    <property type="entry name" value="Pept_S26A_signal_pept_1_Lys-AS"/>
</dbReference>
<keyword evidence="7" id="KW-1133">Transmembrane helix</keyword>
<dbReference type="Gene3D" id="2.10.109.10">
    <property type="entry name" value="Umud Fragment, subunit A"/>
    <property type="match status" value="1"/>
</dbReference>
<dbReference type="PROSITE" id="PS00760">
    <property type="entry name" value="SPASE_I_2"/>
    <property type="match status" value="1"/>
</dbReference>
<dbReference type="EC" id="3.4.21.89" evidence="4 7"/>
<keyword evidence="6 7" id="KW-0378">Hydrolase</keyword>
<dbReference type="CDD" id="cd06530">
    <property type="entry name" value="S26_SPase_I"/>
    <property type="match status" value="1"/>
</dbReference>
<reference evidence="10 11" key="1">
    <citation type="submission" date="2021-01" db="EMBL/GenBank/DDBJ databases">
        <title>Genomic Encyclopedia of Type Strains, Phase IV (KMG-IV): sequencing the most valuable type-strain genomes for metagenomic binning, comparative biology and taxonomic classification.</title>
        <authorList>
            <person name="Goeker M."/>
        </authorList>
    </citation>
    <scope>NUCLEOTIDE SEQUENCE [LARGE SCALE GENOMIC DNA]</scope>
    <source>
        <strain evidence="10 11">DSM 28236</strain>
    </source>
</reference>
<dbReference type="Proteomes" id="UP000808914">
    <property type="component" value="Unassembled WGS sequence"/>
</dbReference>
<dbReference type="EMBL" id="JAFBER010000031">
    <property type="protein sequence ID" value="MBM7646842.1"/>
    <property type="molecule type" value="Genomic_DNA"/>
</dbReference>
<dbReference type="PANTHER" id="PTHR43390:SF1">
    <property type="entry name" value="CHLOROPLAST PROCESSING PEPTIDASE"/>
    <property type="match status" value="1"/>
</dbReference>
<feature type="transmembrane region" description="Helical" evidence="7">
    <location>
        <begin position="12"/>
        <end position="36"/>
    </location>
</feature>
<comment type="subcellular location">
    <subcellularLocation>
        <location evidence="2">Cell membrane</location>
        <topology evidence="2">Single-pass type II membrane protein</topology>
    </subcellularLocation>
    <subcellularLocation>
        <location evidence="8">Membrane</location>
        <topology evidence="8">Single-pass type II membrane protein</topology>
    </subcellularLocation>
</comment>
<protein>
    <recommendedName>
        <fullName evidence="4 7">Signal peptidase I</fullName>
        <ecNumber evidence="4 7">3.4.21.89</ecNumber>
    </recommendedName>
</protein>
<dbReference type="PANTHER" id="PTHR43390">
    <property type="entry name" value="SIGNAL PEPTIDASE I"/>
    <property type="match status" value="1"/>
</dbReference>
<dbReference type="PROSITE" id="PS00761">
    <property type="entry name" value="SPASE_I_3"/>
    <property type="match status" value="1"/>
</dbReference>